<dbReference type="AlphaFoldDB" id="D5EHG5"/>
<dbReference type="HOGENOM" id="CLU_3246286_0_0_0"/>
<name>D5EHG5_AMICL</name>
<reference evidence="1 2" key="1">
    <citation type="journal article" date="2010" name="Stand. Genomic Sci.">
        <title>Complete genome sequence of Aminobacterium colombiense type strain (ALA-1).</title>
        <authorList>
            <person name="Chertkov O."/>
            <person name="Sikorski J."/>
            <person name="Brambilla E."/>
            <person name="Lapidus A."/>
            <person name="Copeland A."/>
            <person name="Glavina Del Rio T."/>
            <person name="Nolan M."/>
            <person name="Lucas S."/>
            <person name="Tice H."/>
            <person name="Cheng J.F."/>
            <person name="Han C."/>
            <person name="Detter J.C."/>
            <person name="Bruce D."/>
            <person name="Tapia R."/>
            <person name="Goodwin L."/>
            <person name="Pitluck S."/>
            <person name="Liolios K."/>
            <person name="Ivanova N."/>
            <person name="Mavromatis K."/>
            <person name="Ovchinnikova G."/>
            <person name="Pati A."/>
            <person name="Chen A."/>
            <person name="Palaniappan K."/>
            <person name="Land M."/>
            <person name="Hauser L."/>
            <person name="Chang Y.J."/>
            <person name="Jeffries C.D."/>
            <person name="Spring S."/>
            <person name="Rohde M."/>
            <person name="Goker M."/>
            <person name="Bristow J."/>
            <person name="Eisen J.A."/>
            <person name="Markowitz V."/>
            <person name="Hugenholtz P."/>
            <person name="Kyrpides N.C."/>
            <person name="Klenk H.P."/>
        </authorList>
    </citation>
    <scope>NUCLEOTIDE SEQUENCE [LARGE SCALE GENOMIC DNA]</scope>
    <source>
        <strain evidence="2">DSM 12261 / ALA-1</strain>
    </source>
</reference>
<dbReference type="KEGG" id="aco:Amico_1884"/>
<evidence type="ECO:0000313" key="2">
    <source>
        <dbReference type="Proteomes" id="UP000002366"/>
    </source>
</evidence>
<sequence>MTQLIEYVLNLSEGSRQHVMDAILQEVRNHERYPNMAEEEQK</sequence>
<organism evidence="1 2">
    <name type="scientific">Aminobacterium colombiense (strain DSM 12261 / ALA-1)</name>
    <dbReference type="NCBI Taxonomy" id="572547"/>
    <lineage>
        <taxon>Bacteria</taxon>
        <taxon>Thermotogati</taxon>
        <taxon>Synergistota</taxon>
        <taxon>Synergistia</taxon>
        <taxon>Synergistales</taxon>
        <taxon>Aminobacteriaceae</taxon>
        <taxon>Aminobacterium</taxon>
    </lineage>
</organism>
<gene>
    <name evidence="1" type="ordered locus">Amico_1884</name>
</gene>
<dbReference type="RefSeq" id="WP_013049259.1">
    <property type="nucleotide sequence ID" value="NC_014011.1"/>
</dbReference>
<dbReference type="EMBL" id="CP001997">
    <property type="protein sequence ID" value="ADE57997.1"/>
    <property type="molecule type" value="Genomic_DNA"/>
</dbReference>
<keyword evidence="2" id="KW-1185">Reference proteome</keyword>
<dbReference type="Proteomes" id="UP000002366">
    <property type="component" value="Chromosome"/>
</dbReference>
<evidence type="ECO:0000313" key="1">
    <source>
        <dbReference type="EMBL" id="ADE57997.1"/>
    </source>
</evidence>
<accession>D5EHG5</accession>
<protein>
    <submittedName>
        <fullName evidence="1">Uncharacterized protein</fullName>
    </submittedName>
</protein>
<proteinExistence type="predicted"/>